<dbReference type="GO" id="GO:0000070">
    <property type="term" value="P:mitotic sister chromatid segregation"/>
    <property type="evidence" value="ECO:0007669"/>
    <property type="project" value="TreeGrafter"/>
</dbReference>
<accession>A0AAV1HS31</accession>
<sequence length="1144" mass="118925">MKIAEIQDDFLAAAEHVDNTALIAATASHLSKHADTSLKELLQSLSLKQLLRLSKALENQAKAAADRLQFVGDNSAEDKETSAEALQAIAGITLAVLADKKKAVPDALLQTAVLLHDTALLAAAEWPELQESVAKLCAAWWQTDAPGKEGLITQTIPYLLVRALSTCKAADVKRCYAMRKALALLDFGSESIADVKRLLLRAAFLPAFLRIGEGRKFLAYLFTLEAQMVRELGAIIRNQIPSGRGSLLDAYGEILLRAWRECTAASLLAVEDLIQGLMGAALHASTPHMAGALRRVLGGLHGAKSAPGVDALLLRLYRPILFRALAAANPAVRRNALCLLVDAFPLQDPDASNEDTDEVLTRQFTAFGDALGDECPVVRAEAVTGLAGLLDTFWELVPAAATAGFLQRIAGDLAFDGASVAVRSAALAGLARLAENPLAQPLMKIALPLLRPLMWDPALAVRRAMADLLLTIGAVRGLSVVEVVPLDALLGALGSDARPVAERLHRLLLPSYFPGPEEGPACVAALLRQQPEAGQRFCGMLTGSAASSSGVPAEHAVALACALRDHLAACSSAPEGAAVAPLQPKKRKQRGTAAAPEQAQASETPEAWESLLLGLAALCQGLASEPSPGALGSAGQAHHLSEQQLHLLLDRSGSAEARSAVLSIAAAQSGSPAAADIQSRCIAQLWAGSGQNVGQAELRSILRCLSAAEDLESLLQHIAAALDTPAPDGAASQRSVATKMSADVALRCLDAMLGDEELRWQLLSSSMMVELLPIVAGAADHACTALARAIRGHSQEKDNLLSQEAHHAAACLSLYCRAGLHLQLTTELVTAAAAAGAGCAEAESMWQRSGALAVVGATAWALELLAALSGCGLEKPSGLSGQPGKRQPRRKKGKGMPPVVDVCSLPGLAHAALGAVLCTLAACTDAARLGALSGESCEAAGAGQLQHESSAELAINLLKWTMQLPEDALSGAEASVGDIRAQCLGHAAQLLHSQLAGSRAAGGPASAPALDLAAALMAAGLELAEDAECLAMLRRHLPGLLKPLSMQTGDARWLQPLAKVAMVASKDVPDEAEPAGRDENSAAAANTRQEADPPKQAHQEQAALLRAEHPFIKAVASAAALAKVQRELGQCMLSAGIAWTAGST</sequence>
<keyword evidence="3" id="KW-1185">Reference proteome</keyword>
<gene>
    <name evidence="2" type="ORF">CVIRNUC_001053</name>
</gene>
<evidence type="ECO:0000256" key="1">
    <source>
        <dbReference type="SAM" id="MobiDB-lite"/>
    </source>
</evidence>
<dbReference type="EMBL" id="CAUYUE010000002">
    <property type="protein sequence ID" value="CAK0738513.1"/>
    <property type="molecule type" value="Genomic_DNA"/>
</dbReference>
<dbReference type="InterPro" id="IPR011989">
    <property type="entry name" value="ARM-like"/>
</dbReference>
<evidence type="ECO:0000313" key="2">
    <source>
        <dbReference type="EMBL" id="CAK0738513.1"/>
    </source>
</evidence>
<feature type="region of interest" description="Disordered" evidence="1">
    <location>
        <begin position="578"/>
        <end position="603"/>
    </location>
</feature>
<organism evidence="2 3">
    <name type="scientific">Coccomyxa viridis</name>
    <dbReference type="NCBI Taxonomy" id="1274662"/>
    <lineage>
        <taxon>Eukaryota</taxon>
        <taxon>Viridiplantae</taxon>
        <taxon>Chlorophyta</taxon>
        <taxon>core chlorophytes</taxon>
        <taxon>Trebouxiophyceae</taxon>
        <taxon>Trebouxiophyceae incertae sedis</taxon>
        <taxon>Coccomyxaceae</taxon>
        <taxon>Coccomyxa</taxon>
    </lineage>
</organism>
<dbReference type="PANTHER" id="PTHR16199">
    <property type="entry name" value="CONDENSIN-2 COMPLEX SUBUNIT G2"/>
    <property type="match status" value="1"/>
</dbReference>
<comment type="caution">
    <text evidence="2">The sequence shown here is derived from an EMBL/GenBank/DDBJ whole genome shotgun (WGS) entry which is preliminary data.</text>
</comment>
<dbReference type="PANTHER" id="PTHR16199:SF4">
    <property type="entry name" value="CONDENSIN-2 COMPLEX SUBUNIT G2"/>
    <property type="match status" value="1"/>
</dbReference>
<proteinExistence type="predicted"/>
<dbReference type="AlphaFoldDB" id="A0AAV1HS31"/>
<dbReference type="Proteomes" id="UP001314263">
    <property type="component" value="Unassembled WGS sequence"/>
</dbReference>
<feature type="region of interest" description="Disordered" evidence="1">
    <location>
        <begin position="876"/>
        <end position="896"/>
    </location>
</feature>
<feature type="region of interest" description="Disordered" evidence="1">
    <location>
        <begin position="1068"/>
        <end position="1097"/>
    </location>
</feature>
<dbReference type="InterPro" id="IPR024741">
    <property type="entry name" value="Condensin2_G2"/>
</dbReference>
<dbReference type="InterPro" id="IPR016024">
    <property type="entry name" value="ARM-type_fold"/>
</dbReference>
<evidence type="ECO:0000313" key="3">
    <source>
        <dbReference type="Proteomes" id="UP001314263"/>
    </source>
</evidence>
<protein>
    <submittedName>
        <fullName evidence="2">Uncharacterized protein</fullName>
    </submittedName>
</protein>
<dbReference type="SUPFAM" id="SSF48371">
    <property type="entry name" value="ARM repeat"/>
    <property type="match status" value="1"/>
</dbReference>
<dbReference type="Pfam" id="PF12422">
    <property type="entry name" value="Condensin2nSMC"/>
    <property type="match status" value="1"/>
</dbReference>
<reference evidence="2 3" key="1">
    <citation type="submission" date="2023-10" db="EMBL/GenBank/DDBJ databases">
        <authorList>
            <person name="Maclean D."/>
            <person name="Macfadyen A."/>
        </authorList>
    </citation>
    <scope>NUCLEOTIDE SEQUENCE [LARGE SCALE GENOMIC DNA]</scope>
</reference>
<dbReference type="Gene3D" id="1.25.10.10">
    <property type="entry name" value="Leucine-rich Repeat Variant"/>
    <property type="match status" value="1"/>
</dbReference>
<dbReference type="GO" id="GO:0000796">
    <property type="term" value="C:condensin complex"/>
    <property type="evidence" value="ECO:0007669"/>
    <property type="project" value="TreeGrafter"/>
</dbReference>
<name>A0AAV1HS31_9CHLO</name>
<dbReference type="GO" id="GO:0005634">
    <property type="term" value="C:nucleus"/>
    <property type="evidence" value="ECO:0007669"/>
    <property type="project" value="InterPro"/>
</dbReference>